<comment type="catalytic activity">
    <reaction evidence="6 8">
        <text>dCMP + ATP = dCDP + ADP</text>
        <dbReference type="Rhea" id="RHEA:25094"/>
        <dbReference type="ChEBI" id="CHEBI:30616"/>
        <dbReference type="ChEBI" id="CHEBI:57566"/>
        <dbReference type="ChEBI" id="CHEBI:58593"/>
        <dbReference type="ChEBI" id="CHEBI:456216"/>
        <dbReference type="EC" id="2.7.4.25"/>
    </reaction>
</comment>
<dbReference type="HAMAP" id="MF_00238">
    <property type="entry name" value="Cytidyl_kinase_type1"/>
    <property type="match status" value="1"/>
</dbReference>
<dbReference type="eggNOG" id="COG0283">
    <property type="taxonomic scope" value="Bacteria"/>
</dbReference>
<dbReference type="NCBIfam" id="TIGR00017">
    <property type="entry name" value="cmk"/>
    <property type="match status" value="1"/>
</dbReference>
<dbReference type="EMBL" id="CM000950">
    <property type="protein sequence ID" value="EFH31946.1"/>
    <property type="molecule type" value="Genomic_DNA"/>
</dbReference>
<dbReference type="GO" id="GO:0015949">
    <property type="term" value="P:nucleobase-containing small molecule interconversion"/>
    <property type="evidence" value="ECO:0007669"/>
    <property type="project" value="TreeGrafter"/>
</dbReference>
<evidence type="ECO:0000256" key="7">
    <source>
        <dbReference type="ARBA" id="ARBA00048478"/>
    </source>
</evidence>
<keyword evidence="4 8" id="KW-0418">Kinase</keyword>
<dbReference type="GO" id="GO:0005829">
    <property type="term" value="C:cytosol"/>
    <property type="evidence" value="ECO:0007669"/>
    <property type="project" value="TreeGrafter"/>
</dbReference>
<dbReference type="SUPFAM" id="SSF52540">
    <property type="entry name" value="P-loop containing nucleoside triphosphate hydrolases"/>
    <property type="match status" value="1"/>
</dbReference>
<reference evidence="11" key="2">
    <citation type="submission" date="2009-10" db="EMBL/GenBank/DDBJ databases">
        <title>The genome sequence of Streptomyces pristinaespiralis strain ATCC 25486.</title>
        <authorList>
            <consortium name="The Broad Institute Genome Sequencing Platform"/>
            <consortium name="Broad Institute Microbial Sequencing Center"/>
            <person name="Fischbach M."/>
            <person name="Godfrey P."/>
            <person name="Ward D."/>
            <person name="Young S."/>
            <person name="Zeng Q."/>
            <person name="Koehrsen M."/>
            <person name="Alvarado L."/>
            <person name="Berlin A.M."/>
            <person name="Bochicchio J."/>
            <person name="Borenstein D."/>
            <person name="Chapman S.B."/>
            <person name="Chen Z."/>
            <person name="Engels R."/>
            <person name="Freedman E."/>
            <person name="Gellesch M."/>
            <person name="Goldberg J."/>
            <person name="Griggs A."/>
            <person name="Gujja S."/>
            <person name="Heilman E.R."/>
            <person name="Heiman D.I."/>
            <person name="Hepburn T.A."/>
            <person name="Howarth C."/>
            <person name="Jen D."/>
            <person name="Larson L."/>
            <person name="Lewis B."/>
            <person name="Mehta T."/>
            <person name="Park D."/>
            <person name="Pearson M."/>
            <person name="Richards J."/>
            <person name="Roberts A."/>
            <person name="Saif S."/>
            <person name="Shea T.D."/>
            <person name="Shenoy N."/>
            <person name="Sisk P."/>
            <person name="Stolte C."/>
            <person name="Sykes S.N."/>
            <person name="Thomson T."/>
            <person name="Walk T."/>
            <person name="White J."/>
            <person name="Yandava C."/>
            <person name="Straight P."/>
            <person name="Clardy J."/>
            <person name="Hung D."/>
            <person name="Kolter R."/>
            <person name="Mekalanos J."/>
            <person name="Walker S."/>
            <person name="Walsh C.T."/>
            <person name="Wieland-Brown L.C."/>
            <person name="Haas B."/>
            <person name="Nusbaum C."/>
            <person name="Birren B."/>
        </authorList>
    </citation>
    <scope>NUCLEOTIDE SEQUENCE [LARGE SCALE GENOMIC DNA]</scope>
    <source>
        <strain evidence="11">ATCC 25486 / DSM 40338 / CBS 914.69 / JCM 4507 / NBRC 13074 / NRRL 2958 / 5647</strain>
    </source>
</reference>
<evidence type="ECO:0000313" key="11">
    <source>
        <dbReference type="Proteomes" id="UP000002805"/>
    </source>
</evidence>
<dbReference type="InterPro" id="IPR027417">
    <property type="entry name" value="P-loop_NTPase"/>
</dbReference>
<dbReference type="AlphaFoldDB" id="D6X9Q1"/>
<feature type="binding site" evidence="8">
    <location>
        <begin position="57"/>
        <end position="65"/>
    </location>
    <ligand>
        <name>ATP</name>
        <dbReference type="ChEBI" id="CHEBI:30616"/>
    </ligand>
</feature>
<gene>
    <name evidence="8" type="primary">cmk</name>
    <name evidence="10" type="ORF">SSDG_07204</name>
</gene>
<evidence type="ECO:0000256" key="4">
    <source>
        <dbReference type="ARBA" id="ARBA00022777"/>
    </source>
</evidence>
<comment type="subcellular location">
    <subcellularLocation>
        <location evidence="8">Cytoplasm</location>
    </subcellularLocation>
</comment>
<dbReference type="Proteomes" id="UP000002805">
    <property type="component" value="Chromosome"/>
</dbReference>
<dbReference type="InterPro" id="IPR003136">
    <property type="entry name" value="Cytidylate_kin"/>
</dbReference>
<name>D6X9Q1_STRE2</name>
<dbReference type="EC" id="2.7.4.25" evidence="8"/>
<dbReference type="Gene3D" id="3.40.50.300">
    <property type="entry name" value="P-loop containing nucleotide triphosphate hydrolases"/>
    <property type="match status" value="1"/>
</dbReference>
<keyword evidence="8" id="KW-0963">Cytoplasm</keyword>
<protein>
    <recommendedName>
        <fullName evidence="8">Cytidylate kinase</fullName>
        <shortName evidence="8">CK</shortName>
        <ecNumber evidence="8">2.7.4.25</ecNumber>
    </recommendedName>
    <alternativeName>
        <fullName evidence="8">Cytidine monophosphate kinase</fullName>
        <shortName evidence="8">CMP kinase</shortName>
    </alternativeName>
</protein>
<reference evidence="11" key="1">
    <citation type="submission" date="2008-02" db="EMBL/GenBank/DDBJ databases">
        <authorList>
            <consortium name="The Broad Institute Genome Sequencing Platform"/>
            <person name="Fischbach M."/>
            <person name="Ward D."/>
            <person name="Young S."/>
            <person name="Jaffe D."/>
            <person name="Gnerre S."/>
            <person name="Berlin A."/>
            <person name="Heiman D."/>
            <person name="Hepburn T."/>
            <person name="Sykes S."/>
            <person name="Alvarado L."/>
            <person name="Kodira C.D."/>
            <person name="Straight P."/>
            <person name="Clardy J."/>
            <person name="Hung D."/>
            <person name="Kolter R."/>
            <person name="Mekalanos J."/>
            <person name="Walker S."/>
            <person name="Walsh C.T."/>
            <person name="Lander E."/>
            <person name="Galagan J."/>
            <person name="Nusbaum C."/>
            <person name="Birren B."/>
        </authorList>
    </citation>
    <scope>NUCLEOTIDE SEQUENCE [LARGE SCALE GENOMIC DNA]</scope>
    <source>
        <strain evidence="11">ATCC 25486 / DSM 40338 / CBS 914.69 / JCM 4507 / NBRC 13074 / NRRL 2958 / 5647</strain>
    </source>
</reference>
<comment type="similarity">
    <text evidence="1 8">Belongs to the cytidylate kinase family. Type 1 subfamily.</text>
</comment>
<accession>D6X9Q1</accession>
<evidence type="ECO:0000256" key="3">
    <source>
        <dbReference type="ARBA" id="ARBA00022741"/>
    </source>
</evidence>
<keyword evidence="3 8" id="KW-0547">Nucleotide-binding</keyword>
<dbReference type="GO" id="GO:0036430">
    <property type="term" value="F:CMP kinase activity"/>
    <property type="evidence" value="ECO:0007669"/>
    <property type="project" value="RHEA"/>
</dbReference>
<dbReference type="HOGENOM" id="CLU_079959_0_0_11"/>
<dbReference type="InterPro" id="IPR011994">
    <property type="entry name" value="Cytidylate_kinase_dom"/>
</dbReference>
<evidence type="ECO:0000256" key="8">
    <source>
        <dbReference type="HAMAP-Rule" id="MF_00238"/>
    </source>
</evidence>
<comment type="catalytic activity">
    <reaction evidence="7 8">
        <text>CMP + ATP = CDP + ADP</text>
        <dbReference type="Rhea" id="RHEA:11600"/>
        <dbReference type="ChEBI" id="CHEBI:30616"/>
        <dbReference type="ChEBI" id="CHEBI:58069"/>
        <dbReference type="ChEBI" id="CHEBI:60377"/>
        <dbReference type="ChEBI" id="CHEBI:456216"/>
        <dbReference type="EC" id="2.7.4.25"/>
    </reaction>
</comment>
<dbReference type="CDD" id="cd02020">
    <property type="entry name" value="CMPK"/>
    <property type="match status" value="1"/>
</dbReference>
<evidence type="ECO:0000256" key="1">
    <source>
        <dbReference type="ARBA" id="ARBA00009427"/>
    </source>
</evidence>
<keyword evidence="5 8" id="KW-0067">ATP-binding</keyword>
<evidence type="ECO:0000259" key="9">
    <source>
        <dbReference type="Pfam" id="PF02224"/>
    </source>
</evidence>
<proteinExistence type="inferred from homology"/>
<dbReference type="PANTHER" id="PTHR21299:SF2">
    <property type="entry name" value="CYTIDYLATE KINASE"/>
    <property type="match status" value="1"/>
</dbReference>
<dbReference type="GO" id="GO:0006220">
    <property type="term" value="P:pyrimidine nucleotide metabolic process"/>
    <property type="evidence" value="ECO:0007669"/>
    <property type="project" value="UniProtKB-UniRule"/>
</dbReference>
<evidence type="ECO:0000313" key="10">
    <source>
        <dbReference type="EMBL" id="EFH31946.1"/>
    </source>
</evidence>
<dbReference type="Pfam" id="PF02224">
    <property type="entry name" value="Cytidylate_kin"/>
    <property type="match status" value="1"/>
</dbReference>
<evidence type="ECO:0000256" key="5">
    <source>
        <dbReference type="ARBA" id="ARBA00022840"/>
    </source>
</evidence>
<sequence length="279" mass="29064">MRGRVKGPLRGPGVRVQKWSSALGNLVLGPSALRPCPLPRTRKVSDTVESVIVAIDGPSGTGKSSTSKAVASALGLSYLDTGAQYRAITWWMISNGVDVSDPAAVATASGKPVIESGTDPSAPTITVDGLDASGPIREQDVTAKVSAVSAVPEVRSRITELQRSIAKAAEKGIVVEGRDIGTTVLPDADLKIFLTASPEARAARRSGELKGSDVAATREALIKRDAADSSRKTSPLAKADDAVEVDTTDLTLQQVIECVVTLVEEKRGAADSTRKQAAR</sequence>
<dbReference type="PANTHER" id="PTHR21299">
    <property type="entry name" value="CYTIDYLATE KINASE/PANTOATE-BETA-ALANINE LIGASE"/>
    <property type="match status" value="1"/>
</dbReference>
<dbReference type="GO" id="GO:0036431">
    <property type="term" value="F:dCMP kinase activity"/>
    <property type="evidence" value="ECO:0007669"/>
    <property type="project" value="InterPro"/>
</dbReference>
<organism evidence="10 11">
    <name type="scientific">Streptomyces pristinaespiralis (strain ATCC 25486 / DSM 40338 / CBS 914.69 / JCM 4507 / KCC S-0507 / NBRC 13074 / NRRL 2958 / 5647)</name>
    <dbReference type="NCBI Taxonomy" id="457429"/>
    <lineage>
        <taxon>Bacteria</taxon>
        <taxon>Bacillati</taxon>
        <taxon>Actinomycetota</taxon>
        <taxon>Actinomycetes</taxon>
        <taxon>Kitasatosporales</taxon>
        <taxon>Streptomycetaceae</taxon>
        <taxon>Streptomyces</taxon>
    </lineage>
</organism>
<dbReference type="GO" id="GO:0005524">
    <property type="term" value="F:ATP binding"/>
    <property type="evidence" value="ECO:0007669"/>
    <property type="project" value="UniProtKB-UniRule"/>
</dbReference>
<evidence type="ECO:0000256" key="6">
    <source>
        <dbReference type="ARBA" id="ARBA00047615"/>
    </source>
</evidence>
<keyword evidence="11" id="KW-1185">Reference proteome</keyword>
<keyword evidence="2 8" id="KW-0808">Transferase</keyword>
<feature type="domain" description="Cytidylate kinase" evidence="9">
    <location>
        <begin position="53"/>
        <end position="264"/>
    </location>
</feature>
<evidence type="ECO:0000256" key="2">
    <source>
        <dbReference type="ARBA" id="ARBA00022679"/>
    </source>
</evidence>